<feature type="transmembrane region" description="Helical" evidence="6">
    <location>
        <begin position="140"/>
        <end position="156"/>
    </location>
</feature>
<accession>A0A1G2RMR1</accession>
<dbReference type="InterPro" id="IPR001182">
    <property type="entry name" value="FtsW/RodA"/>
</dbReference>
<dbReference type="NCBIfam" id="TIGR02210">
    <property type="entry name" value="rodA_shape"/>
    <property type="match status" value="1"/>
</dbReference>
<feature type="transmembrane region" description="Helical" evidence="6">
    <location>
        <begin position="272"/>
        <end position="292"/>
    </location>
</feature>
<keyword evidence="4 6" id="KW-1133">Transmembrane helix</keyword>
<sequence>MFIINHLKRLDWILVGSSLGLVALGLISIYSSSIARDNFGNFEKQIIFLAIGLLGMFAISFFDYRLLRNAPYFILFLYIVGLVALVGLFIFAPEIRGTQRWYRLGGISVDPVEYMKLILVIIAAKYFALRHIEVYRIRHIVLTGLYFFVPMLLIAFQPDLGSLVLLGSLWIILLIVAGIRFRHLITILAVGILVFALGWSAFLLDYQKNRIISFLEPELDPLGIGWNQEQAKIAVGNGGIFGKGFAQGTQTQYGFLSEPQTDFIFAAIGEEFGFFGISLLFLLFTLLVWRILKIGAGAQDNFARLYATGLAVLLIVQAFVNVGMNLGFLPIIGLSLPFVSYGGGLLIVTYIGLGILLAIKVRD</sequence>
<feature type="transmembrane region" description="Helical" evidence="6">
    <location>
        <begin position="71"/>
        <end position="92"/>
    </location>
</feature>
<dbReference type="AlphaFoldDB" id="A0A1G2RMR1"/>
<dbReference type="PANTHER" id="PTHR30474">
    <property type="entry name" value="CELL CYCLE PROTEIN"/>
    <property type="match status" value="1"/>
</dbReference>
<evidence type="ECO:0000313" key="8">
    <source>
        <dbReference type="Proteomes" id="UP000178421"/>
    </source>
</evidence>
<protein>
    <submittedName>
        <fullName evidence="7">Rod shape-determining protein RodA</fullName>
    </submittedName>
</protein>
<feature type="transmembrane region" description="Helical" evidence="6">
    <location>
        <begin position="46"/>
        <end position="64"/>
    </location>
</feature>
<dbReference type="GO" id="GO:0051301">
    <property type="term" value="P:cell division"/>
    <property type="evidence" value="ECO:0007669"/>
    <property type="project" value="InterPro"/>
</dbReference>
<comment type="caution">
    <text evidence="7">The sequence shown here is derived from an EMBL/GenBank/DDBJ whole genome shotgun (WGS) entry which is preliminary data.</text>
</comment>
<feature type="transmembrane region" description="Helical" evidence="6">
    <location>
        <begin position="162"/>
        <end position="179"/>
    </location>
</feature>
<feature type="transmembrane region" description="Helical" evidence="6">
    <location>
        <begin position="12"/>
        <end position="34"/>
    </location>
</feature>
<name>A0A1G2RMR1_9BACT</name>
<feature type="transmembrane region" description="Helical" evidence="6">
    <location>
        <begin position="304"/>
        <end position="332"/>
    </location>
</feature>
<evidence type="ECO:0000256" key="1">
    <source>
        <dbReference type="ARBA" id="ARBA00004141"/>
    </source>
</evidence>
<feature type="transmembrane region" description="Helical" evidence="6">
    <location>
        <begin position="338"/>
        <end position="359"/>
    </location>
</feature>
<evidence type="ECO:0000256" key="5">
    <source>
        <dbReference type="ARBA" id="ARBA00023136"/>
    </source>
</evidence>
<proteinExistence type="predicted"/>
<keyword evidence="5 6" id="KW-0472">Membrane</keyword>
<dbReference type="Pfam" id="PF01098">
    <property type="entry name" value="FTSW_RODA_SPOVE"/>
    <property type="match status" value="1"/>
</dbReference>
<dbReference type="Proteomes" id="UP000178421">
    <property type="component" value="Unassembled WGS sequence"/>
</dbReference>
<keyword evidence="3" id="KW-0133">Cell shape</keyword>
<keyword evidence="2 6" id="KW-0812">Transmembrane</keyword>
<dbReference type="GO" id="GO:0032153">
    <property type="term" value="C:cell division site"/>
    <property type="evidence" value="ECO:0007669"/>
    <property type="project" value="TreeGrafter"/>
</dbReference>
<dbReference type="GO" id="GO:0008360">
    <property type="term" value="P:regulation of cell shape"/>
    <property type="evidence" value="ECO:0007669"/>
    <property type="project" value="UniProtKB-KW"/>
</dbReference>
<dbReference type="EMBL" id="MHUH01000005">
    <property type="protein sequence ID" value="OHA74107.1"/>
    <property type="molecule type" value="Genomic_DNA"/>
</dbReference>
<reference evidence="7 8" key="1">
    <citation type="journal article" date="2016" name="Nat. Commun.">
        <title>Thousands of microbial genomes shed light on interconnected biogeochemical processes in an aquifer system.</title>
        <authorList>
            <person name="Anantharaman K."/>
            <person name="Brown C.T."/>
            <person name="Hug L.A."/>
            <person name="Sharon I."/>
            <person name="Castelle C.J."/>
            <person name="Probst A.J."/>
            <person name="Thomas B.C."/>
            <person name="Singh A."/>
            <person name="Wilkins M.J."/>
            <person name="Karaoz U."/>
            <person name="Brodie E.L."/>
            <person name="Williams K.H."/>
            <person name="Hubbard S.S."/>
            <person name="Banfield J.F."/>
        </authorList>
    </citation>
    <scope>NUCLEOTIDE SEQUENCE [LARGE SCALE GENOMIC DNA]</scope>
</reference>
<organism evidence="7 8">
    <name type="scientific">Candidatus Wildermuthbacteria bacterium RIFCSPLOWO2_01_FULL_48_29</name>
    <dbReference type="NCBI Taxonomy" id="1802462"/>
    <lineage>
        <taxon>Bacteria</taxon>
        <taxon>Candidatus Wildermuthiibacteriota</taxon>
    </lineage>
</organism>
<evidence type="ECO:0000256" key="4">
    <source>
        <dbReference type="ARBA" id="ARBA00022989"/>
    </source>
</evidence>
<feature type="transmembrane region" description="Helical" evidence="6">
    <location>
        <begin position="112"/>
        <end position="128"/>
    </location>
</feature>
<evidence type="ECO:0000256" key="3">
    <source>
        <dbReference type="ARBA" id="ARBA00022960"/>
    </source>
</evidence>
<evidence type="ECO:0000313" key="7">
    <source>
        <dbReference type="EMBL" id="OHA74107.1"/>
    </source>
</evidence>
<dbReference type="GO" id="GO:0015648">
    <property type="term" value="F:lipid-linked peptidoglycan transporter activity"/>
    <property type="evidence" value="ECO:0007669"/>
    <property type="project" value="TreeGrafter"/>
</dbReference>
<dbReference type="InterPro" id="IPR011923">
    <property type="entry name" value="RodA/MrdB"/>
</dbReference>
<evidence type="ECO:0000256" key="6">
    <source>
        <dbReference type="SAM" id="Phobius"/>
    </source>
</evidence>
<evidence type="ECO:0000256" key="2">
    <source>
        <dbReference type="ARBA" id="ARBA00022692"/>
    </source>
</evidence>
<comment type="subcellular location">
    <subcellularLocation>
        <location evidence="1">Membrane</location>
        <topology evidence="1">Multi-pass membrane protein</topology>
    </subcellularLocation>
</comment>
<gene>
    <name evidence="7" type="ORF">A2940_00440</name>
</gene>
<dbReference type="GO" id="GO:0005886">
    <property type="term" value="C:plasma membrane"/>
    <property type="evidence" value="ECO:0007669"/>
    <property type="project" value="TreeGrafter"/>
</dbReference>
<feature type="transmembrane region" description="Helical" evidence="6">
    <location>
        <begin position="184"/>
        <end position="204"/>
    </location>
</feature>